<evidence type="ECO:0000256" key="5">
    <source>
        <dbReference type="ARBA" id="ARBA00023242"/>
    </source>
</evidence>
<evidence type="ECO:0000256" key="4">
    <source>
        <dbReference type="ARBA" id="ARBA00022833"/>
    </source>
</evidence>
<feature type="compositionally biased region" description="Polar residues" evidence="7">
    <location>
        <begin position="1"/>
        <end position="14"/>
    </location>
</feature>
<dbReference type="GO" id="GO:0005634">
    <property type="term" value="C:nucleus"/>
    <property type="evidence" value="ECO:0007669"/>
    <property type="project" value="UniProtKB-SubCell"/>
</dbReference>
<dbReference type="PANTHER" id="PTHR46481">
    <property type="entry name" value="ZINC FINGER BED DOMAIN-CONTAINING PROTEIN 4"/>
    <property type="match status" value="1"/>
</dbReference>
<dbReference type="GO" id="GO:0046983">
    <property type="term" value="F:protein dimerization activity"/>
    <property type="evidence" value="ECO:0007669"/>
    <property type="project" value="InterPro"/>
</dbReference>
<evidence type="ECO:0000256" key="2">
    <source>
        <dbReference type="ARBA" id="ARBA00022723"/>
    </source>
</evidence>
<keyword evidence="6" id="KW-0175">Coiled coil</keyword>
<organism evidence="9 10">
    <name type="scientific">Dentiscutata erythropus</name>
    <dbReference type="NCBI Taxonomy" id="1348616"/>
    <lineage>
        <taxon>Eukaryota</taxon>
        <taxon>Fungi</taxon>
        <taxon>Fungi incertae sedis</taxon>
        <taxon>Mucoromycota</taxon>
        <taxon>Glomeromycotina</taxon>
        <taxon>Glomeromycetes</taxon>
        <taxon>Diversisporales</taxon>
        <taxon>Gigasporaceae</taxon>
        <taxon>Dentiscutata</taxon>
    </lineage>
</organism>
<evidence type="ECO:0000256" key="3">
    <source>
        <dbReference type="ARBA" id="ARBA00022771"/>
    </source>
</evidence>
<dbReference type="OrthoDB" id="2399442at2759"/>
<dbReference type="InterPro" id="IPR012337">
    <property type="entry name" value="RNaseH-like_sf"/>
</dbReference>
<keyword evidence="10" id="KW-1185">Reference proteome</keyword>
<keyword evidence="2" id="KW-0479">Metal-binding</keyword>
<feature type="domain" description="HAT C-terminal dimerisation" evidence="8">
    <location>
        <begin position="584"/>
        <end position="638"/>
    </location>
</feature>
<feature type="region of interest" description="Disordered" evidence="7">
    <location>
        <begin position="1"/>
        <end position="48"/>
    </location>
</feature>
<dbReference type="AlphaFoldDB" id="A0A9N9GZ45"/>
<comment type="caution">
    <text evidence="9">The sequence shown here is derived from an EMBL/GenBank/DDBJ whole genome shotgun (WGS) entry which is preliminary data.</text>
</comment>
<evidence type="ECO:0000256" key="6">
    <source>
        <dbReference type="SAM" id="Coils"/>
    </source>
</evidence>
<protein>
    <submittedName>
        <fullName evidence="9">8444_t:CDS:1</fullName>
    </submittedName>
</protein>
<gene>
    <name evidence="9" type="ORF">DERYTH_LOCUS9454</name>
</gene>
<dbReference type="EMBL" id="CAJVPY010005171">
    <property type="protein sequence ID" value="CAG8637042.1"/>
    <property type="molecule type" value="Genomic_DNA"/>
</dbReference>
<comment type="subcellular location">
    <subcellularLocation>
        <location evidence="1">Nucleus</location>
    </subcellularLocation>
</comment>
<dbReference type="SMART" id="SM00614">
    <property type="entry name" value="ZnF_BED"/>
    <property type="match status" value="1"/>
</dbReference>
<evidence type="ECO:0000256" key="7">
    <source>
        <dbReference type="SAM" id="MobiDB-lite"/>
    </source>
</evidence>
<keyword evidence="3" id="KW-0863">Zinc-finger</keyword>
<dbReference type="InterPro" id="IPR008906">
    <property type="entry name" value="HATC_C_dom"/>
</dbReference>
<dbReference type="Pfam" id="PF05699">
    <property type="entry name" value="Dimer_Tnp_hAT"/>
    <property type="match status" value="1"/>
</dbReference>
<keyword evidence="4" id="KW-0862">Zinc</keyword>
<dbReference type="SUPFAM" id="SSF53098">
    <property type="entry name" value="Ribonuclease H-like"/>
    <property type="match status" value="1"/>
</dbReference>
<sequence length="672" mass="77417">MANNKRNIYDSSPNVDMEIDDDSLSDTSQQSEVNQQAKRRRTGSKSGVSGRSFCWNHFKPYPEKMGIEVKCQVPRCTTKYTWRGSTSNLVGHLKKIHKIVEPPKPVKKPNTNSTFEINLPLVKFIITSNQSFDVVNHMASTGFFNKPYQIPKTIHEIEEQINKTYDKLFSKLKQMIQSAESVALAIHVWNIDDKESFEKNFMEITCHWLTTDFKFHRILLCMTEFDSIDGTMTDKYIEQIQKKWELTNYEFLTTDFYAEDELSILSEFSNHKYIRNASYFLESLLPTCLEQCLNVENQGILEKVEEIKSKIEEIQDVIKILKEEEAQEKLSTLTNFDIGKIIEGKWGSTYFGLKYIVSMEQQINSLVSSWCSDRDDNVKSKGDELRALLPDSSQFKILSKLSQIFEPLESVEGIMNDCDYLTINVMHSILAKLVNGIKYRANNIKNDPASSTGNNLEINTIQAIADSIYNFLNTPNYFEIFFYANTADVGNVASLLDPRFKLTYSSEKAKEFVQKGCEDFYSGQSRNAENPISSEKLPERQTTLVSDFFSDHRSADSTSNSNSMLDDDDEANPQENSREKASRELKSYLDLPQQQSNIDLYKWWQKYQGLYPGLAVLARKYLAVPATSYSSRLSKNEHKESLKILLNTYKDPDMISKIVFLQHNKNYLDELF</sequence>
<evidence type="ECO:0000313" key="10">
    <source>
        <dbReference type="Proteomes" id="UP000789405"/>
    </source>
</evidence>
<dbReference type="PANTHER" id="PTHR46481:SF10">
    <property type="entry name" value="ZINC FINGER BED DOMAIN-CONTAINING PROTEIN 39"/>
    <property type="match status" value="1"/>
</dbReference>
<feature type="coiled-coil region" evidence="6">
    <location>
        <begin position="297"/>
        <end position="327"/>
    </location>
</feature>
<evidence type="ECO:0000313" key="9">
    <source>
        <dbReference type="EMBL" id="CAG8637042.1"/>
    </source>
</evidence>
<dbReference type="GO" id="GO:0008270">
    <property type="term" value="F:zinc ion binding"/>
    <property type="evidence" value="ECO:0007669"/>
    <property type="project" value="UniProtKB-KW"/>
</dbReference>
<accession>A0A9N9GZ45</accession>
<evidence type="ECO:0000256" key="1">
    <source>
        <dbReference type="ARBA" id="ARBA00004123"/>
    </source>
</evidence>
<keyword evidence="5" id="KW-0539">Nucleus</keyword>
<dbReference type="InterPro" id="IPR052035">
    <property type="entry name" value="ZnF_BED_domain_contain"/>
</dbReference>
<feature type="region of interest" description="Disordered" evidence="7">
    <location>
        <begin position="551"/>
        <end position="582"/>
    </location>
</feature>
<name>A0A9N9GZ45_9GLOM</name>
<dbReference type="Proteomes" id="UP000789405">
    <property type="component" value="Unassembled WGS sequence"/>
</dbReference>
<reference evidence="9" key="1">
    <citation type="submission" date="2021-06" db="EMBL/GenBank/DDBJ databases">
        <authorList>
            <person name="Kallberg Y."/>
            <person name="Tangrot J."/>
            <person name="Rosling A."/>
        </authorList>
    </citation>
    <scope>NUCLEOTIDE SEQUENCE</scope>
    <source>
        <strain evidence="9">MA453B</strain>
    </source>
</reference>
<proteinExistence type="predicted"/>
<evidence type="ECO:0000259" key="8">
    <source>
        <dbReference type="Pfam" id="PF05699"/>
    </source>
</evidence>